<gene>
    <name evidence="1" type="ORF">ACN38_g1662</name>
</gene>
<name>A0A0N0RZU0_9EURO</name>
<sequence length="113" mass="12917">MSGHRLPNPPRPWPRFPSDVIATDSYSYTTTLFPLLCTINYLRKLAVQCENAPCSVPLFLSTALQYFRKSRLALFPSFCLPQHYNTSGNRDYLDAPRPAFQPHLSFSITDHNP</sequence>
<evidence type="ECO:0000313" key="2">
    <source>
        <dbReference type="Proteomes" id="UP000037696"/>
    </source>
</evidence>
<reference evidence="1 2" key="1">
    <citation type="submission" date="2015-08" db="EMBL/GenBank/DDBJ databases">
        <title>Genome sequencing of Penicillium nordicum.</title>
        <authorList>
            <person name="Nguyen H.D."/>
            <person name="Seifert K.A."/>
        </authorList>
    </citation>
    <scope>NUCLEOTIDE SEQUENCE [LARGE SCALE GENOMIC DNA]</scope>
    <source>
        <strain evidence="1 2">DAOMC 185683</strain>
    </source>
</reference>
<proteinExistence type="predicted"/>
<protein>
    <submittedName>
        <fullName evidence="1">Uncharacterized protein</fullName>
    </submittedName>
</protein>
<keyword evidence="2" id="KW-1185">Reference proteome</keyword>
<organism evidence="1 2">
    <name type="scientific">Penicillium nordicum</name>
    <dbReference type="NCBI Taxonomy" id="229535"/>
    <lineage>
        <taxon>Eukaryota</taxon>
        <taxon>Fungi</taxon>
        <taxon>Dikarya</taxon>
        <taxon>Ascomycota</taxon>
        <taxon>Pezizomycotina</taxon>
        <taxon>Eurotiomycetes</taxon>
        <taxon>Eurotiomycetidae</taxon>
        <taxon>Eurotiales</taxon>
        <taxon>Aspergillaceae</taxon>
        <taxon>Penicillium</taxon>
    </lineage>
</organism>
<comment type="caution">
    <text evidence="1">The sequence shown here is derived from an EMBL/GenBank/DDBJ whole genome shotgun (WGS) entry which is preliminary data.</text>
</comment>
<evidence type="ECO:0000313" key="1">
    <source>
        <dbReference type="EMBL" id="KOS47403.1"/>
    </source>
</evidence>
<dbReference type="EMBL" id="LHQQ01000017">
    <property type="protein sequence ID" value="KOS47403.1"/>
    <property type="molecule type" value="Genomic_DNA"/>
</dbReference>
<accession>A0A0N0RZU0</accession>
<dbReference type="AlphaFoldDB" id="A0A0N0RZU0"/>
<dbReference type="Proteomes" id="UP000037696">
    <property type="component" value="Unassembled WGS sequence"/>
</dbReference>